<sequence length="66" mass="7533">NIIPNSELDINVIQVLKTMLDKINPYVINFYYISNLLSVNLRNLSLIIHTNIPGLDQRTYNISTAS</sequence>
<gene>
    <name evidence="1" type="ORF">GMARGA_LOCUS35932</name>
</gene>
<feature type="non-terminal residue" evidence="1">
    <location>
        <position position="1"/>
    </location>
</feature>
<accession>A0ABN7WWB0</accession>
<name>A0ABN7WWB0_GIGMA</name>
<protein>
    <submittedName>
        <fullName evidence="1">18426_t:CDS:1</fullName>
    </submittedName>
</protein>
<evidence type="ECO:0000313" key="1">
    <source>
        <dbReference type="EMBL" id="CAG8842343.1"/>
    </source>
</evidence>
<comment type="caution">
    <text evidence="1">The sequence shown here is derived from an EMBL/GenBank/DDBJ whole genome shotgun (WGS) entry which is preliminary data.</text>
</comment>
<organism evidence="1 2">
    <name type="scientific">Gigaspora margarita</name>
    <dbReference type="NCBI Taxonomy" id="4874"/>
    <lineage>
        <taxon>Eukaryota</taxon>
        <taxon>Fungi</taxon>
        <taxon>Fungi incertae sedis</taxon>
        <taxon>Mucoromycota</taxon>
        <taxon>Glomeromycotina</taxon>
        <taxon>Glomeromycetes</taxon>
        <taxon>Diversisporales</taxon>
        <taxon>Gigasporaceae</taxon>
        <taxon>Gigaspora</taxon>
    </lineage>
</organism>
<reference evidence="1 2" key="1">
    <citation type="submission" date="2021-06" db="EMBL/GenBank/DDBJ databases">
        <authorList>
            <person name="Kallberg Y."/>
            <person name="Tangrot J."/>
            <person name="Rosling A."/>
        </authorList>
    </citation>
    <scope>NUCLEOTIDE SEQUENCE [LARGE SCALE GENOMIC DNA]</scope>
    <source>
        <strain evidence="1 2">120-4 pot B 10/14</strain>
    </source>
</reference>
<evidence type="ECO:0000313" key="2">
    <source>
        <dbReference type="Proteomes" id="UP000789901"/>
    </source>
</evidence>
<dbReference type="EMBL" id="CAJVQB010068712">
    <property type="protein sequence ID" value="CAG8842343.1"/>
    <property type="molecule type" value="Genomic_DNA"/>
</dbReference>
<proteinExistence type="predicted"/>
<dbReference type="Proteomes" id="UP000789901">
    <property type="component" value="Unassembled WGS sequence"/>
</dbReference>
<keyword evidence="2" id="KW-1185">Reference proteome</keyword>